<proteinExistence type="predicted"/>
<evidence type="ECO:0000313" key="1">
    <source>
        <dbReference type="EMBL" id="EAT81700.1"/>
    </source>
</evidence>
<name>Q0UAL3_PHANO</name>
<organism evidence="1 2">
    <name type="scientific">Phaeosphaeria nodorum (strain SN15 / ATCC MYA-4574 / FGSC 10173)</name>
    <name type="common">Glume blotch fungus</name>
    <name type="synonym">Parastagonospora nodorum</name>
    <dbReference type="NCBI Taxonomy" id="321614"/>
    <lineage>
        <taxon>Eukaryota</taxon>
        <taxon>Fungi</taxon>
        <taxon>Dikarya</taxon>
        <taxon>Ascomycota</taxon>
        <taxon>Pezizomycotina</taxon>
        <taxon>Dothideomycetes</taxon>
        <taxon>Pleosporomycetidae</taxon>
        <taxon>Pleosporales</taxon>
        <taxon>Pleosporineae</taxon>
        <taxon>Phaeosphaeriaceae</taxon>
        <taxon>Parastagonospora</taxon>
    </lineage>
</organism>
<dbReference type="Proteomes" id="UP000001055">
    <property type="component" value="Unassembled WGS sequence"/>
</dbReference>
<dbReference type="InParanoid" id="Q0UAL3"/>
<evidence type="ECO:0000313" key="2">
    <source>
        <dbReference type="Proteomes" id="UP000001055"/>
    </source>
</evidence>
<accession>Q0UAL3</accession>
<dbReference type="EMBL" id="CH445342">
    <property type="protein sequence ID" value="EAT81700.1"/>
    <property type="molecule type" value="Genomic_DNA"/>
</dbReference>
<dbReference type="AlphaFoldDB" id="Q0UAL3"/>
<dbReference type="HOGENOM" id="CLU_3335798_0_0_1"/>
<reference evidence="2" key="1">
    <citation type="journal article" date="2007" name="Plant Cell">
        <title>Dothideomycete-plant interactions illuminated by genome sequencing and EST analysis of the wheat pathogen Stagonospora nodorum.</title>
        <authorList>
            <person name="Hane J.K."/>
            <person name="Lowe R.G."/>
            <person name="Solomon P.S."/>
            <person name="Tan K.C."/>
            <person name="Schoch C.L."/>
            <person name="Spatafora J.W."/>
            <person name="Crous P.W."/>
            <person name="Kodira C."/>
            <person name="Birren B.W."/>
            <person name="Galagan J.E."/>
            <person name="Torriani S.F."/>
            <person name="McDonald B.A."/>
            <person name="Oliver R.P."/>
        </authorList>
    </citation>
    <scope>NUCLEOTIDE SEQUENCE [LARGE SCALE GENOMIC DNA]</scope>
    <source>
        <strain evidence="2">SN15 / ATCC MYA-4574 / FGSC 10173</strain>
    </source>
</reference>
<sequence>MLKYPFIDYRNTRTPLHTFLTGSDHRAENILQQTIAAE</sequence>
<dbReference type="RefSeq" id="XP_001801445.1">
    <property type="nucleotide sequence ID" value="XM_001801393.1"/>
</dbReference>
<dbReference type="GeneID" id="5978353"/>
<dbReference type="KEGG" id="pno:SNOG_11201"/>
<protein>
    <submittedName>
        <fullName evidence="1">Uncharacterized protein</fullName>
    </submittedName>
</protein>
<gene>
    <name evidence="1" type="ORF">SNOG_11201</name>
</gene>